<feature type="compositionally biased region" description="Pro residues" evidence="1">
    <location>
        <begin position="281"/>
        <end position="306"/>
    </location>
</feature>
<reference evidence="4 5" key="1">
    <citation type="submission" date="2023-12" db="EMBL/GenBank/DDBJ databases">
        <title>'Antibacterial potential of Stenotrophomonas maltophilia cystic fibrosis isolates' (manuscript under preparation).</title>
        <authorList>
            <person name="Crisan C.V."/>
            <person name="Pettis M."/>
            <person name="Goldberg J.B."/>
        </authorList>
    </citation>
    <scope>NUCLEOTIDE SEQUENCE [LARGE SCALE GENOMIC DNA]</scope>
    <source>
        <strain evidence="4 5">CCV155</strain>
    </source>
</reference>
<feature type="domain" description="Type 4 secretion system PilS N-terminal" evidence="3">
    <location>
        <begin position="116"/>
        <end position="217"/>
    </location>
</feature>
<dbReference type="RefSeq" id="WP_322546793.1">
    <property type="nucleotide sequence ID" value="NZ_JAXUAC010000008.1"/>
</dbReference>
<keyword evidence="2" id="KW-0472">Membrane</keyword>
<sequence>MSDDKRPTDPLLKQQREALRAHFLGSLGDLLDARRKRKAECPTPPPSAPRGQKPGGYTLVEVLLVLAAMSAMAAAGWLLFGPTSVAADVKQTQMDFSETATAIDRSLGIVGGFSGLSTSLVQTDGLAAQRLRHSDGLRNAWGGSVSFLPNTIKQGNDSFLVETRDVPKAACAKLVAAMAGDPAVADAQVNGESVYVNNEYDPASTAIACEQNGGSRLGFVYFSGLASGSSVAVSSIALPTAPPSVNPTNPATPVGPVGGAPGVDDAAPGTPGAVTPGTPVAAPPAVPTAPPAPATPTNPEPTPTVLPPSTPTVLPVCTVPPTQSQNVNCPAGQIGTVTQQREGYCGEVGGPYEAWANGTYGPWTTVSSTCAPACVAPSPTSVAISRDVPAERQNVGCPAGQVGEHWQQRSRVENGTRTTSWTCPGATGSPLSSTSESWSGTYTATSGWGTTSNTCATQGLVVKSGFVNLSVANAYGAVGNRTLTEATSWTYLAGQSSEWSSSWGPVRGNGSIEITYNGATATVAGGGSSSNTARPGSPTSFTASNQVLSFNGKRVEFEFRGNASTDNGSVIRGSVAFYYRVLP</sequence>
<dbReference type="InterPro" id="IPR045584">
    <property type="entry name" value="Pilin-like"/>
</dbReference>
<feature type="region of interest" description="Disordered" evidence="1">
    <location>
        <begin position="407"/>
        <end position="443"/>
    </location>
</feature>
<keyword evidence="5" id="KW-1185">Reference proteome</keyword>
<feature type="compositionally biased region" description="Polar residues" evidence="1">
    <location>
        <begin position="429"/>
        <end position="443"/>
    </location>
</feature>
<gene>
    <name evidence="4" type="ORF">U5F72_05975</name>
</gene>
<dbReference type="InterPro" id="IPR012902">
    <property type="entry name" value="N_methyl_site"/>
</dbReference>
<feature type="compositionally biased region" description="Low complexity" evidence="1">
    <location>
        <begin position="246"/>
        <end position="255"/>
    </location>
</feature>
<evidence type="ECO:0000256" key="2">
    <source>
        <dbReference type="SAM" id="Phobius"/>
    </source>
</evidence>
<proteinExistence type="predicted"/>
<evidence type="ECO:0000256" key="1">
    <source>
        <dbReference type="SAM" id="MobiDB-lite"/>
    </source>
</evidence>
<dbReference type="Proteomes" id="UP001290894">
    <property type="component" value="Unassembled WGS sequence"/>
</dbReference>
<keyword evidence="2" id="KW-0812">Transmembrane</keyword>
<dbReference type="SUPFAM" id="SSF54523">
    <property type="entry name" value="Pili subunits"/>
    <property type="match status" value="1"/>
</dbReference>
<feature type="transmembrane region" description="Helical" evidence="2">
    <location>
        <begin position="59"/>
        <end position="80"/>
    </location>
</feature>
<dbReference type="Pfam" id="PF08805">
    <property type="entry name" value="PilS"/>
    <property type="match status" value="1"/>
</dbReference>
<evidence type="ECO:0000259" key="3">
    <source>
        <dbReference type="Pfam" id="PF08805"/>
    </source>
</evidence>
<dbReference type="Gene3D" id="3.30.1690.10">
    <property type="entry name" value="TcpA-like pilin"/>
    <property type="match status" value="1"/>
</dbReference>
<protein>
    <submittedName>
        <fullName evidence="4">Type 4 pilus major pilin</fullName>
    </submittedName>
</protein>
<evidence type="ECO:0000313" key="5">
    <source>
        <dbReference type="Proteomes" id="UP001290894"/>
    </source>
</evidence>
<accession>A0ABU5MF10</accession>
<keyword evidence="2" id="KW-1133">Transmembrane helix</keyword>
<comment type="caution">
    <text evidence="4">The sequence shown here is derived from an EMBL/GenBank/DDBJ whole genome shotgun (WGS) entry which is preliminary data.</text>
</comment>
<feature type="compositionally biased region" description="Low complexity" evidence="1">
    <location>
        <begin position="262"/>
        <end position="280"/>
    </location>
</feature>
<name>A0ABU5MF10_9GAMM</name>
<dbReference type="EMBL" id="JAXUAC010000008">
    <property type="protein sequence ID" value="MDZ7511355.1"/>
    <property type="molecule type" value="Genomic_DNA"/>
</dbReference>
<feature type="region of interest" description="Disordered" evidence="1">
    <location>
        <begin position="241"/>
        <end position="306"/>
    </location>
</feature>
<evidence type="ECO:0000313" key="4">
    <source>
        <dbReference type="EMBL" id="MDZ7511355.1"/>
    </source>
</evidence>
<dbReference type="PROSITE" id="PS00409">
    <property type="entry name" value="PROKAR_NTER_METHYL"/>
    <property type="match status" value="1"/>
</dbReference>
<organism evidence="4 5">
    <name type="scientific">Stenotrophomonas muris</name>
    <dbReference type="NCBI Taxonomy" id="2963283"/>
    <lineage>
        <taxon>Bacteria</taxon>
        <taxon>Pseudomonadati</taxon>
        <taxon>Pseudomonadota</taxon>
        <taxon>Gammaproteobacteria</taxon>
        <taxon>Lysobacterales</taxon>
        <taxon>Lysobacteraceae</taxon>
        <taxon>Stenotrophomonas</taxon>
    </lineage>
</organism>
<dbReference type="InterPro" id="IPR014911">
    <property type="entry name" value="PilS_N"/>
</dbReference>